<keyword evidence="2" id="KW-1185">Reference proteome</keyword>
<evidence type="ECO:0000313" key="2">
    <source>
        <dbReference type="Proteomes" id="UP001260959"/>
    </source>
</evidence>
<accession>A0ABU1E7D2</accession>
<evidence type="ECO:0000313" key="1">
    <source>
        <dbReference type="EMBL" id="MDR4953646.1"/>
    </source>
</evidence>
<sequence>MDRNLLLQDLDQKEDVIWNHYLPISLDFVEGSRLALENQISSLENKEALYYRYYK</sequence>
<reference evidence="1 2" key="1">
    <citation type="submission" date="2023-08" db="EMBL/GenBank/DDBJ databases">
        <authorList>
            <person name="Maltman C."/>
        </authorList>
    </citation>
    <scope>NUCLEOTIDE SEQUENCE [LARGE SCALE GENOMIC DNA]</scope>
    <source>
        <strain evidence="1 2">ES2</strain>
    </source>
</reference>
<proteinExistence type="predicted"/>
<dbReference type="Proteomes" id="UP001260959">
    <property type="component" value="Unassembled WGS sequence"/>
</dbReference>
<dbReference type="RefSeq" id="WP_309522645.1">
    <property type="nucleotide sequence ID" value="NZ_JAVIXS010000015.1"/>
</dbReference>
<comment type="caution">
    <text evidence="1">The sequence shown here is derived from an EMBL/GenBank/DDBJ whole genome shotgun (WGS) entry which is preliminary data.</text>
</comment>
<name>A0ABU1E7D2_9FLAO</name>
<gene>
    <name evidence="1" type="ORF">REB14_15820</name>
</gene>
<organism evidence="1 2">
    <name type="scientific">Chryseobacterium metallicongregator</name>
    <dbReference type="NCBI Taxonomy" id="3073042"/>
    <lineage>
        <taxon>Bacteria</taxon>
        <taxon>Pseudomonadati</taxon>
        <taxon>Bacteroidota</taxon>
        <taxon>Flavobacteriia</taxon>
        <taxon>Flavobacteriales</taxon>
        <taxon>Weeksellaceae</taxon>
        <taxon>Chryseobacterium group</taxon>
        <taxon>Chryseobacterium</taxon>
    </lineage>
</organism>
<dbReference type="EMBL" id="JAVIXS010000015">
    <property type="protein sequence ID" value="MDR4953646.1"/>
    <property type="molecule type" value="Genomic_DNA"/>
</dbReference>
<protein>
    <submittedName>
        <fullName evidence="1">Uncharacterized protein</fullName>
    </submittedName>
</protein>